<comment type="caution">
    <text evidence="5">The sequence shown here is derived from an EMBL/GenBank/DDBJ whole genome shotgun (WGS) entry which is preliminary data.</text>
</comment>
<accession>A0A917AF47</accession>
<evidence type="ECO:0000256" key="2">
    <source>
        <dbReference type="ARBA" id="ARBA00023002"/>
    </source>
</evidence>
<evidence type="ECO:0000313" key="6">
    <source>
        <dbReference type="Proteomes" id="UP000606730"/>
    </source>
</evidence>
<dbReference type="PANTHER" id="PTHR10173">
    <property type="entry name" value="METHIONINE SULFOXIDE REDUCTASE"/>
    <property type="match status" value="1"/>
</dbReference>
<dbReference type="AlphaFoldDB" id="A0A917AF47"/>
<evidence type="ECO:0000259" key="4">
    <source>
        <dbReference type="PROSITE" id="PS51790"/>
    </source>
</evidence>
<dbReference type="EMBL" id="BMKN01000001">
    <property type="protein sequence ID" value="GGE47155.1"/>
    <property type="molecule type" value="Genomic_DNA"/>
</dbReference>
<dbReference type="GO" id="GO:0030091">
    <property type="term" value="P:protein repair"/>
    <property type="evidence" value="ECO:0007669"/>
    <property type="project" value="InterPro"/>
</dbReference>
<evidence type="ECO:0000256" key="3">
    <source>
        <dbReference type="ARBA" id="ARBA00048488"/>
    </source>
</evidence>
<keyword evidence="2" id="KW-0560">Oxidoreductase</keyword>
<gene>
    <name evidence="5" type="ORF">GCM10011517_13670</name>
</gene>
<dbReference type="GO" id="GO:0006979">
    <property type="term" value="P:response to oxidative stress"/>
    <property type="evidence" value="ECO:0007669"/>
    <property type="project" value="InterPro"/>
</dbReference>
<reference evidence="5" key="1">
    <citation type="journal article" date="2014" name="Int. J. Syst. Evol. Microbiol.">
        <title>Complete genome sequence of Corynebacterium casei LMG S-19264T (=DSM 44701T), isolated from a smear-ripened cheese.</title>
        <authorList>
            <consortium name="US DOE Joint Genome Institute (JGI-PGF)"/>
            <person name="Walter F."/>
            <person name="Albersmeier A."/>
            <person name="Kalinowski J."/>
            <person name="Ruckert C."/>
        </authorList>
    </citation>
    <scope>NUCLEOTIDE SEQUENCE</scope>
    <source>
        <strain evidence="5">CGMCC 1.16012</strain>
    </source>
</reference>
<reference evidence="5" key="2">
    <citation type="submission" date="2020-09" db="EMBL/GenBank/DDBJ databases">
        <authorList>
            <person name="Sun Q."/>
            <person name="Zhou Y."/>
        </authorList>
    </citation>
    <scope>NUCLEOTIDE SEQUENCE</scope>
    <source>
        <strain evidence="5">CGMCC 1.16012</strain>
    </source>
</reference>
<sequence length="157" mass="17476">MNRRDFLITTAGAGLFSATGGIALAEEFEVTRTDAEWRAMLTKLEYKVMRREGTERAFTSPLNDEKRAGNFLCKGCDLPLYPSSTKYDSGTGWPSFWKPLPNAVQTKPDRKLLVTRTEVHCRRCGSHLGHVFDDGPAPTGKRHCINGVSLKFQPAEA</sequence>
<dbReference type="RefSeq" id="WP_095595822.1">
    <property type="nucleotide sequence ID" value="NZ_BMKN01000001.1"/>
</dbReference>
<dbReference type="NCBIfam" id="TIGR00357">
    <property type="entry name" value="peptide-methionine (R)-S-oxide reductase MsrB"/>
    <property type="match status" value="1"/>
</dbReference>
<evidence type="ECO:0000313" key="5">
    <source>
        <dbReference type="EMBL" id="GGE47155.1"/>
    </source>
</evidence>
<dbReference type="InterPro" id="IPR028427">
    <property type="entry name" value="Met_Sox_Rdtase_MsrB"/>
</dbReference>
<dbReference type="PROSITE" id="PS51790">
    <property type="entry name" value="MSRB"/>
    <property type="match status" value="1"/>
</dbReference>
<dbReference type="Pfam" id="PF01641">
    <property type="entry name" value="SelR"/>
    <property type="match status" value="1"/>
</dbReference>
<evidence type="ECO:0000256" key="1">
    <source>
        <dbReference type="ARBA" id="ARBA00012499"/>
    </source>
</evidence>
<dbReference type="EC" id="1.8.4.12" evidence="1"/>
<protein>
    <recommendedName>
        <fullName evidence="1">peptide-methionine (R)-S-oxide reductase</fullName>
        <ecNumber evidence="1">1.8.4.12</ecNumber>
    </recommendedName>
</protein>
<keyword evidence="6" id="KW-1185">Reference proteome</keyword>
<dbReference type="Proteomes" id="UP000606730">
    <property type="component" value="Unassembled WGS sequence"/>
</dbReference>
<dbReference type="PANTHER" id="PTHR10173:SF57">
    <property type="entry name" value="PEPTIDE-METHIONINE (R)-S-OXIDE REDUCTASE"/>
    <property type="match status" value="1"/>
</dbReference>
<feature type="domain" description="MsrB" evidence="4">
    <location>
        <begin position="34"/>
        <end position="155"/>
    </location>
</feature>
<dbReference type="SUPFAM" id="SSF51316">
    <property type="entry name" value="Mss4-like"/>
    <property type="match status" value="1"/>
</dbReference>
<dbReference type="InterPro" id="IPR002579">
    <property type="entry name" value="Met_Sox_Rdtase_MsrB_dom"/>
</dbReference>
<dbReference type="GO" id="GO:0033743">
    <property type="term" value="F:peptide-methionine (R)-S-oxide reductase activity"/>
    <property type="evidence" value="ECO:0007669"/>
    <property type="project" value="UniProtKB-EC"/>
</dbReference>
<name>A0A917AF47_9RHOB</name>
<comment type="catalytic activity">
    <reaction evidence="3">
        <text>L-methionyl-[protein] + [thioredoxin]-disulfide + H2O = L-methionyl-(R)-S-oxide-[protein] + [thioredoxin]-dithiol</text>
        <dbReference type="Rhea" id="RHEA:24164"/>
        <dbReference type="Rhea" id="RHEA-COMP:10698"/>
        <dbReference type="Rhea" id="RHEA-COMP:10700"/>
        <dbReference type="Rhea" id="RHEA-COMP:12313"/>
        <dbReference type="Rhea" id="RHEA-COMP:12314"/>
        <dbReference type="ChEBI" id="CHEBI:15377"/>
        <dbReference type="ChEBI" id="CHEBI:16044"/>
        <dbReference type="ChEBI" id="CHEBI:29950"/>
        <dbReference type="ChEBI" id="CHEBI:45764"/>
        <dbReference type="ChEBI" id="CHEBI:50058"/>
        <dbReference type="EC" id="1.8.4.12"/>
    </reaction>
</comment>
<dbReference type="Gene3D" id="2.170.150.20">
    <property type="entry name" value="Peptide methionine sulfoxide reductase"/>
    <property type="match status" value="1"/>
</dbReference>
<dbReference type="OrthoDB" id="9785497at2"/>
<organism evidence="5 6">
    <name type="scientific">Actibacterium pelagium</name>
    <dbReference type="NCBI Taxonomy" id="2029103"/>
    <lineage>
        <taxon>Bacteria</taxon>
        <taxon>Pseudomonadati</taxon>
        <taxon>Pseudomonadota</taxon>
        <taxon>Alphaproteobacteria</taxon>
        <taxon>Rhodobacterales</taxon>
        <taxon>Roseobacteraceae</taxon>
        <taxon>Actibacterium</taxon>
    </lineage>
</organism>
<dbReference type="InterPro" id="IPR011057">
    <property type="entry name" value="Mss4-like_sf"/>
</dbReference>
<dbReference type="GO" id="GO:0005737">
    <property type="term" value="C:cytoplasm"/>
    <property type="evidence" value="ECO:0007669"/>
    <property type="project" value="TreeGrafter"/>
</dbReference>
<proteinExistence type="predicted"/>